<dbReference type="GeneID" id="94030315"/>
<sequence>MMNYPALKQHAYLVVTLLALTLLGSSFKGGVTDRDDLPDSIRMAVDSLNKFGLFAQTYRLGTNGTPSAQYDYADWLRRNATADQLATIAKTGSSPVTRLWALRLLLEEPHPQVVDVLKAAVNDTTETQEGYGCLYSNMPFNLAAFKNYYFDQENVQTKETQEAIDSMAFFDFMRRYDYDTEILEQLEPKPNYYAAAAEAADSGRVGILPLLVKYKNPNDRQRINRLLMADFEKEGEVSAMCYNAVETWGKPDFEEYAKHVCQAVIGKPKDYNSNFYLPLLFRYPAPWSYQLIENVLAGKDRYSDIEEYKEYMKSRADEGEVPPLFQSLYDRYMQERRSVRSGRPQTEESRRVLKMAVDALNKESYFAESEKKGTYPTYRLEQIDYADSIYYNATTDQLVALATSSPSRITRLWALRFLSEEPNKHVLGILRRAINDTTSVWLMSRMGVHQVEPYNRLAFRYYNEASTNWPEEMQTPIDNLLFFVYMKRYGYRDDLLCYLRPLKRYHPTIIKEADKGNTDVLTFLLQYKNPNDIGRINKLLRLDLKKNGKQTDTAYMLQIFWKKPDFEWYVKTICLAADKDKGLYYDPRYISLMWDYPAPWSYHLFEKILSGNDPLTIRDVVMNVLREKAEQNAVPTAFRPLIDKYGEKER</sequence>
<gene>
    <name evidence="1" type="ORF">SAMN06265364_13315</name>
</gene>
<proteinExistence type="predicted"/>
<protein>
    <submittedName>
        <fullName evidence="1">Uncharacterized protein</fullName>
    </submittedName>
</protein>
<evidence type="ECO:0000313" key="2">
    <source>
        <dbReference type="Proteomes" id="UP000198427"/>
    </source>
</evidence>
<dbReference type="KEGG" id="pje:CRM71_13265"/>
<accession>A0A2K9HCX8</accession>
<dbReference type="EMBL" id="FZNZ01000033">
    <property type="protein sequence ID" value="SNS05281.1"/>
    <property type="molecule type" value="Genomic_DNA"/>
</dbReference>
<reference evidence="1 2" key="1">
    <citation type="submission" date="2017-06" db="EMBL/GenBank/DDBJ databases">
        <authorList>
            <person name="Varghese N."/>
            <person name="Submissions S."/>
        </authorList>
    </citation>
    <scope>NUCLEOTIDE SEQUENCE [LARGE SCALE GENOMIC DNA]</scope>
    <source>
        <strain evidence="1 2">DSM 26989</strain>
    </source>
</reference>
<dbReference type="RefSeq" id="WP_089366961.1">
    <property type="nucleotide sequence ID" value="NZ_CP023864.1"/>
</dbReference>
<dbReference type="Proteomes" id="UP000198427">
    <property type="component" value="Unassembled WGS sequence"/>
</dbReference>
<name>A0A2K9HCX8_9BACT</name>
<dbReference type="OrthoDB" id="1071609at2"/>
<comment type="caution">
    <text evidence="1">The sequence shown here is derived from an EMBL/GenBank/DDBJ whole genome shotgun (WGS) entry which is preliminary data.</text>
</comment>
<keyword evidence="2" id="KW-1185">Reference proteome</keyword>
<organism evidence="1 2">
    <name type="scientific">Prevotella jejuni</name>
    <dbReference type="NCBI Taxonomy" id="1177574"/>
    <lineage>
        <taxon>Bacteria</taxon>
        <taxon>Pseudomonadati</taxon>
        <taxon>Bacteroidota</taxon>
        <taxon>Bacteroidia</taxon>
        <taxon>Bacteroidales</taxon>
        <taxon>Prevotellaceae</taxon>
        <taxon>Prevotella</taxon>
    </lineage>
</organism>
<evidence type="ECO:0000313" key="1">
    <source>
        <dbReference type="EMBL" id="SNS05281.1"/>
    </source>
</evidence>
<dbReference type="AlphaFoldDB" id="A0A2K9HCX8"/>